<dbReference type="STRING" id="264462.Bd1459"/>
<dbReference type="Gene3D" id="3.40.50.11200">
    <property type="match status" value="1"/>
</dbReference>
<accession>Q6MN07</accession>
<dbReference type="Proteomes" id="UP000008080">
    <property type="component" value="Chromosome"/>
</dbReference>
<dbReference type="SUPFAM" id="SSF52206">
    <property type="entry name" value="Hypothetical protein MTH538"/>
    <property type="match status" value="1"/>
</dbReference>
<dbReference type="InterPro" id="IPR015032">
    <property type="entry name" value="ThsB__TIR-like_domain"/>
</dbReference>
<organism evidence="2 3">
    <name type="scientific">Bdellovibrio bacteriovorus (strain ATCC 15356 / DSM 50701 / NCIMB 9529 / HD100)</name>
    <dbReference type="NCBI Taxonomy" id="264462"/>
    <lineage>
        <taxon>Bacteria</taxon>
        <taxon>Pseudomonadati</taxon>
        <taxon>Bdellovibrionota</taxon>
        <taxon>Bdellovibrionia</taxon>
        <taxon>Bdellovibrionales</taxon>
        <taxon>Pseudobdellovibrionaceae</taxon>
        <taxon>Bdellovibrio</taxon>
    </lineage>
</organism>
<dbReference type="KEGG" id="bba:Bd1459"/>
<dbReference type="GeneID" id="93012463"/>
<dbReference type="eggNOG" id="ENOG5030R27">
    <property type="taxonomic scope" value="Bacteria"/>
</dbReference>
<dbReference type="RefSeq" id="WP_011163947.1">
    <property type="nucleotide sequence ID" value="NC_005363.1"/>
</dbReference>
<proteinExistence type="predicted"/>
<gene>
    <name evidence="2" type="ordered locus">Bd1459</name>
</gene>
<dbReference type="HOGENOM" id="CLU_120365_1_0_7"/>
<sequence>MYYRDQVYVCFDADEDMDYYRTMKMWVGNKNINFDFNNAHDLNTLRDGSSEETIKRKLRERMNNAGLLVVLVGEKTRNLYKYVRWEIEIALKDGIPIVVANLNGKRSFDDHRCPAILDNELALHVSFNSKVMQKAFDEWPREHYKFKAQGTSGDRFFVDQVYEQLGLNKTQAQLEAERLNSLRDYLARKGQPFRF</sequence>
<dbReference type="EMBL" id="BX842649">
    <property type="protein sequence ID" value="CAE79345.1"/>
    <property type="molecule type" value="Genomic_DNA"/>
</dbReference>
<dbReference type="Pfam" id="PF08937">
    <property type="entry name" value="ThsB_TIR"/>
    <property type="match status" value="1"/>
</dbReference>
<evidence type="ECO:0000313" key="2">
    <source>
        <dbReference type="EMBL" id="CAE79345.1"/>
    </source>
</evidence>
<evidence type="ECO:0000313" key="3">
    <source>
        <dbReference type="Proteomes" id="UP000008080"/>
    </source>
</evidence>
<evidence type="ECO:0000259" key="1">
    <source>
        <dbReference type="Pfam" id="PF08937"/>
    </source>
</evidence>
<feature type="domain" description="Thoeris protein ThsB TIR-like" evidence="1">
    <location>
        <begin position="8"/>
        <end position="106"/>
    </location>
</feature>
<keyword evidence="3" id="KW-1185">Reference proteome</keyword>
<protein>
    <recommendedName>
        <fullName evidence="1">Thoeris protein ThsB TIR-like domain-containing protein</fullName>
    </recommendedName>
</protein>
<name>Q6MN07_BDEBA</name>
<reference evidence="2 3" key="1">
    <citation type="journal article" date="2004" name="Science">
        <title>A predator unmasked: life cycle of Bdellovibrio bacteriovorus from a genomic perspective.</title>
        <authorList>
            <person name="Rendulic S."/>
            <person name="Jagtap P."/>
            <person name="Rosinus A."/>
            <person name="Eppinger M."/>
            <person name="Baar C."/>
            <person name="Lanz C."/>
            <person name="Keller H."/>
            <person name="Lambert C."/>
            <person name="Evans K.J."/>
            <person name="Goesmann A."/>
            <person name="Meyer F."/>
            <person name="Sockett R.E."/>
            <person name="Schuster S.C."/>
        </authorList>
    </citation>
    <scope>NUCLEOTIDE SEQUENCE [LARGE SCALE GENOMIC DNA]</scope>
    <source>
        <strain evidence="3">ATCC 15356 / DSM 50701 / NCIMB 9529 / HD100</strain>
    </source>
</reference>
<dbReference type="InterPro" id="IPR036490">
    <property type="entry name" value="ThsB_TIR-like_sf"/>
</dbReference>
<dbReference type="AlphaFoldDB" id="Q6MN07"/>